<accession>C6HIZ4</accession>
<evidence type="ECO:0000313" key="2">
    <source>
        <dbReference type="Proteomes" id="UP000002624"/>
    </source>
</evidence>
<reference evidence="2" key="1">
    <citation type="submission" date="2009-05" db="EMBL/GenBank/DDBJ databases">
        <title>The genome sequence of Ajellomyces capsulatus strain H143.</title>
        <authorList>
            <person name="Champion M."/>
            <person name="Cuomo C.A."/>
            <person name="Ma L.-J."/>
            <person name="Henn M.R."/>
            <person name="Sil A."/>
            <person name="Goldman B."/>
            <person name="Young S.K."/>
            <person name="Kodira C.D."/>
            <person name="Zeng Q."/>
            <person name="Koehrsen M."/>
            <person name="Alvarado L."/>
            <person name="Berlin A.M."/>
            <person name="Borenstein D."/>
            <person name="Chen Z."/>
            <person name="Engels R."/>
            <person name="Freedman E."/>
            <person name="Gellesch M."/>
            <person name="Goldberg J."/>
            <person name="Griggs A."/>
            <person name="Gujja S."/>
            <person name="Heiman D.I."/>
            <person name="Hepburn T.A."/>
            <person name="Howarth C."/>
            <person name="Jen D."/>
            <person name="Larson L."/>
            <person name="Lewis B."/>
            <person name="Mehta T."/>
            <person name="Park D."/>
            <person name="Pearson M."/>
            <person name="Roberts A."/>
            <person name="Saif S."/>
            <person name="Shea T.D."/>
            <person name="Shenoy N."/>
            <person name="Sisk P."/>
            <person name="Stolte C."/>
            <person name="Sykes S."/>
            <person name="Walk T."/>
            <person name="White J."/>
            <person name="Yandava C."/>
            <person name="Klein B."/>
            <person name="McEwen J.G."/>
            <person name="Puccia R."/>
            <person name="Goldman G.H."/>
            <person name="Felipe M.S."/>
            <person name="Nino-Vega G."/>
            <person name="San-Blas G."/>
            <person name="Taylor J.W."/>
            <person name="Mendoza L."/>
            <person name="Galagan J.E."/>
            <person name="Nusbaum C."/>
            <person name="Birren B.W."/>
        </authorList>
    </citation>
    <scope>NUCLEOTIDE SEQUENCE [LARGE SCALE GENOMIC DNA]</scope>
    <source>
        <strain evidence="2">H143</strain>
    </source>
</reference>
<gene>
    <name evidence="1" type="ORF">HCDG_06028</name>
</gene>
<dbReference type="AlphaFoldDB" id="C6HIZ4"/>
<dbReference type="Proteomes" id="UP000002624">
    <property type="component" value="Unassembled WGS sequence"/>
</dbReference>
<evidence type="ECO:0000313" key="1">
    <source>
        <dbReference type="EMBL" id="EER39806.1"/>
    </source>
</evidence>
<name>C6HIZ4_AJECH</name>
<dbReference type="EMBL" id="GG692428">
    <property type="protein sequence ID" value="EER39806.1"/>
    <property type="molecule type" value="Genomic_DNA"/>
</dbReference>
<organism evidence="1 2">
    <name type="scientific">Ajellomyces capsulatus (strain H143)</name>
    <name type="common">Darling's disease fungus</name>
    <name type="synonym">Histoplasma capsulatum</name>
    <dbReference type="NCBI Taxonomy" id="544712"/>
    <lineage>
        <taxon>Eukaryota</taxon>
        <taxon>Fungi</taxon>
        <taxon>Dikarya</taxon>
        <taxon>Ascomycota</taxon>
        <taxon>Pezizomycotina</taxon>
        <taxon>Eurotiomycetes</taxon>
        <taxon>Eurotiomycetidae</taxon>
        <taxon>Onygenales</taxon>
        <taxon>Ajellomycetaceae</taxon>
        <taxon>Histoplasma</taxon>
    </lineage>
</organism>
<protein>
    <submittedName>
        <fullName evidence="1">Uncharacterized protein</fullName>
    </submittedName>
</protein>
<dbReference type="HOGENOM" id="CLU_1602240_0_0_1"/>
<proteinExistence type="predicted"/>
<dbReference type="VEuPathDB" id="FungiDB:HCDG_06028"/>
<sequence length="166" mass="18616">MSTLLVDWSGLCTISASVPRFSARKSRSCMRFNIGGSVSRDAPGLVSPVHLSHRLWSRKASVPWERCLSRVGKSMLRLRMVKPSITLANQKGACRLLFPSEYGTCTVPYPRLITAESRLSQTPSTAFENLSWLWDNPPLKNSGPSKRKFSSTRRLAMGLDWLFCHS</sequence>